<dbReference type="EC" id="2.3.1.15" evidence="5 14"/>
<dbReference type="InterPro" id="IPR045520">
    <property type="entry name" value="GPAT/DHAPAT_C"/>
</dbReference>
<dbReference type="PIRSF" id="PIRSF500064">
    <property type="entry name" value="GPAT"/>
    <property type="match status" value="1"/>
</dbReference>
<dbReference type="GO" id="GO:0016024">
    <property type="term" value="P:CDP-diacylglycerol biosynthetic process"/>
    <property type="evidence" value="ECO:0007669"/>
    <property type="project" value="UniProtKB-UniRule"/>
</dbReference>
<evidence type="ECO:0000256" key="10">
    <source>
        <dbReference type="ARBA" id="ARBA00023209"/>
    </source>
</evidence>
<comment type="pathway">
    <text evidence="2 14">Phospholipid metabolism; CDP-diacylglycerol biosynthesis; CDP-diacylglycerol from sn-glycerol 3-phosphate: step 1/3.</text>
</comment>
<evidence type="ECO:0000313" key="16">
    <source>
        <dbReference type="EMBL" id="PMJ71485.1"/>
    </source>
</evidence>
<dbReference type="Pfam" id="PF01553">
    <property type="entry name" value="Acyltransferase"/>
    <property type="match status" value="1"/>
</dbReference>
<keyword evidence="12 14" id="KW-0012">Acyltransferase</keyword>
<feature type="domain" description="Phospholipid/glycerol acyltransferase" evidence="15">
    <location>
        <begin position="300"/>
        <end position="427"/>
    </location>
</feature>
<dbReference type="NCBIfam" id="TIGR03703">
    <property type="entry name" value="plsB"/>
    <property type="match status" value="1"/>
</dbReference>
<dbReference type="InterPro" id="IPR028354">
    <property type="entry name" value="GPAT_PlsB"/>
</dbReference>
<evidence type="ECO:0000256" key="1">
    <source>
        <dbReference type="ARBA" id="ARBA00004413"/>
    </source>
</evidence>
<comment type="pathway">
    <text evidence="3">Lipid metabolism.</text>
</comment>
<evidence type="ECO:0000256" key="11">
    <source>
        <dbReference type="ARBA" id="ARBA00023264"/>
    </source>
</evidence>
<keyword evidence="7 14" id="KW-1003">Cell membrane</keyword>
<dbReference type="InterPro" id="IPR022284">
    <property type="entry name" value="GPAT/DHAPAT"/>
</dbReference>
<evidence type="ECO:0000256" key="3">
    <source>
        <dbReference type="ARBA" id="ARBA00005189"/>
    </source>
</evidence>
<dbReference type="GO" id="GO:0004366">
    <property type="term" value="F:glycerol-3-phosphate O-acyltransferase activity"/>
    <property type="evidence" value="ECO:0007669"/>
    <property type="project" value="UniProtKB-UniRule"/>
</dbReference>
<dbReference type="NCBIfam" id="NF003441">
    <property type="entry name" value="PRK04974.1"/>
    <property type="match status" value="1"/>
</dbReference>
<dbReference type="PANTHER" id="PTHR12563:SF17">
    <property type="entry name" value="DIHYDROXYACETONE PHOSPHATE ACYLTRANSFERASE"/>
    <property type="match status" value="1"/>
</dbReference>
<evidence type="ECO:0000256" key="12">
    <source>
        <dbReference type="ARBA" id="ARBA00023315"/>
    </source>
</evidence>
<evidence type="ECO:0000256" key="14">
    <source>
        <dbReference type="HAMAP-Rule" id="MF_00393"/>
    </source>
</evidence>
<dbReference type="SUPFAM" id="SSF69593">
    <property type="entry name" value="Glycerol-3-phosphate (1)-acyltransferase"/>
    <property type="match status" value="1"/>
</dbReference>
<dbReference type="InterPro" id="IPR041728">
    <property type="entry name" value="GPAT/DHAPAT_LPLAT"/>
</dbReference>
<evidence type="ECO:0000256" key="9">
    <source>
        <dbReference type="ARBA" id="ARBA00023136"/>
    </source>
</evidence>
<evidence type="ECO:0000256" key="8">
    <source>
        <dbReference type="ARBA" id="ARBA00022679"/>
    </source>
</evidence>
<dbReference type="Pfam" id="PF19277">
    <property type="entry name" value="GPAT_C"/>
    <property type="match status" value="1"/>
</dbReference>
<comment type="domain">
    <text evidence="14">The HXXXXD motif is essential for acyltransferase activity and may constitute the binding site for the phosphate moiety of the glycerol-3-phosphate.</text>
</comment>
<gene>
    <name evidence="14" type="primary">plsB</name>
    <name evidence="16" type="ORF">BCU17_00215</name>
</gene>
<dbReference type="GO" id="GO:0005886">
    <property type="term" value="C:plasma membrane"/>
    <property type="evidence" value="ECO:0007669"/>
    <property type="project" value="UniProtKB-SubCell"/>
</dbReference>
<evidence type="ECO:0000256" key="7">
    <source>
        <dbReference type="ARBA" id="ARBA00022475"/>
    </source>
</evidence>
<evidence type="ECO:0000256" key="6">
    <source>
        <dbReference type="ARBA" id="ARBA00013432"/>
    </source>
</evidence>
<name>A0A2N7FQE6_VIBSP</name>
<dbReference type="InterPro" id="IPR002123">
    <property type="entry name" value="Plipid/glycerol_acylTrfase"/>
</dbReference>
<dbReference type="GO" id="GO:0006631">
    <property type="term" value="P:fatty acid metabolic process"/>
    <property type="evidence" value="ECO:0007669"/>
    <property type="project" value="TreeGrafter"/>
</dbReference>
<evidence type="ECO:0000256" key="4">
    <source>
        <dbReference type="ARBA" id="ARBA00007937"/>
    </source>
</evidence>
<evidence type="ECO:0000256" key="2">
    <source>
        <dbReference type="ARBA" id="ARBA00004765"/>
    </source>
</evidence>
<comment type="caution">
    <text evidence="16">The sequence shown here is derived from an EMBL/GenBank/DDBJ whole genome shotgun (WGS) entry which is preliminary data.</text>
</comment>
<dbReference type="Proteomes" id="UP000235330">
    <property type="component" value="Unassembled WGS sequence"/>
</dbReference>
<dbReference type="UniPathway" id="UPA00557">
    <property type="reaction ID" value="UER00612"/>
</dbReference>
<evidence type="ECO:0000256" key="5">
    <source>
        <dbReference type="ARBA" id="ARBA00013113"/>
    </source>
</evidence>
<comment type="catalytic activity">
    <reaction evidence="13 14">
        <text>sn-glycerol 3-phosphate + an acyl-CoA = a 1-acyl-sn-glycero-3-phosphate + CoA</text>
        <dbReference type="Rhea" id="RHEA:15325"/>
        <dbReference type="ChEBI" id="CHEBI:57287"/>
        <dbReference type="ChEBI" id="CHEBI:57597"/>
        <dbReference type="ChEBI" id="CHEBI:57970"/>
        <dbReference type="ChEBI" id="CHEBI:58342"/>
        <dbReference type="EC" id="2.3.1.15"/>
    </reaction>
</comment>
<dbReference type="RefSeq" id="WP_102515074.1">
    <property type="nucleotide sequence ID" value="NZ_CAWNSM010000001.1"/>
</dbReference>
<dbReference type="EMBL" id="MCWU01000001">
    <property type="protein sequence ID" value="PMJ71485.1"/>
    <property type="molecule type" value="Genomic_DNA"/>
</dbReference>
<dbReference type="PIRSF" id="PIRSF000437">
    <property type="entry name" value="GPAT_DHAPAT"/>
    <property type="match status" value="1"/>
</dbReference>
<feature type="short sequence motif" description="HXXXXD motif" evidence="14">
    <location>
        <begin position="305"/>
        <end position="310"/>
    </location>
</feature>
<keyword evidence="14" id="KW-0443">Lipid metabolism</keyword>
<comment type="subcellular location">
    <subcellularLocation>
        <location evidence="1 14">Cell membrane</location>
        <topology evidence="1 14">Peripheral membrane protein</topology>
        <orientation evidence="1 14">Cytoplasmic side</orientation>
    </subcellularLocation>
</comment>
<dbReference type="HAMAP" id="MF_00393">
    <property type="entry name" value="Glyc3P_acyltrans"/>
    <property type="match status" value="1"/>
</dbReference>
<comment type="similarity">
    <text evidence="4 14">Belongs to the GPAT/DAPAT family.</text>
</comment>
<evidence type="ECO:0000256" key="13">
    <source>
        <dbReference type="ARBA" id="ARBA00048427"/>
    </source>
</evidence>
<organism evidence="16 17">
    <name type="scientific">Vibrio splendidus</name>
    <dbReference type="NCBI Taxonomy" id="29497"/>
    <lineage>
        <taxon>Bacteria</taxon>
        <taxon>Pseudomonadati</taxon>
        <taxon>Pseudomonadota</taxon>
        <taxon>Gammaproteobacteria</taxon>
        <taxon>Vibrionales</taxon>
        <taxon>Vibrionaceae</taxon>
        <taxon>Vibrio</taxon>
    </lineage>
</organism>
<dbReference type="CDD" id="cd07993">
    <property type="entry name" value="LPLAT_DHAPAT-like"/>
    <property type="match status" value="1"/>
</dbReference>
<evidence type="ECO:0000259" key="15">
    <source>
        <dbReference type="SMART" id="SM00563"/>
    </source>
</evidence>
<dbReference type="SMART" id="SM00563">
    <property type="entry name" value="PlsC"/>
    <property type="match status" value="1"/>
</dbReference>
<dbReference type="PANTHER" id="PTHR12563">
    <property type="entry name" value="GLYCEROL-3-PHOSPHATE ACYLTRANSFERASE"/>
    <property type="match status" value="1"/>
</dbReference>
<sequence>MSSGQSFSRSLMKLPLSVLVKGTSIPSNPVEDLNIDLGKPIVYALPFRSSVDLLTLQKHALELGLPDPFSKLEINGKSLQRFVFISSRKTLLQDDDYVPSSSIEVFSELLSLHAEDSELDVQVIPATVLWGRKPGKENNQKPYLQAMNGLEKSKAVLLAGRDCLVRFSPVVSLRYMANSHGTDSTIAHKLARVARIHFSRQKLAASGPNLPSRQALFDRLLKSEAIKKAIEDEAQAKNISIEKASKEAQDIMDEIAANFSYSLIKRGEKILGWLWNKLYQGLHISNASTVRKLAQDGHEIVYVPCHRSHMDYLLLSYVLYHEGMVPPHIAAGINLNFFPAGPIFRHGGAFFIRRSFKGNKLYSTIFREYLAELFAKGYSVEYFSEGGRSRTGRLLQAKTGMLAMTIQAMLRGMNRPVTLVPVYIGYEHVMEVATYAKELRGKRKEKENASLVIRTLRKLRNFGKGYVNFGEPIQLNQYLNEHAPEWTKDIDPMGTSKPQWMNPVVNDLATKMMTHINDAAATNALTLCATALLASRQRALSRDSLVSQINCYLSLLKNVPYSDTFTVPKDNAEDLVKHAESLNKFLIESDTMGDIISLDRHQSILMTYYRNNIIHLFALPSLIAQMTIRQHGLTIDTIQENVAAIYPFLKKELFLSYDEDQLESVVANIIEELVGQGMLVVSDNQVTINQSNSQALMLLGRTISETLQRYSIALNLLAENPDLDKSDLEQKSQDIAQRLGRLQGINAPEFFDKGVFASMFATLKQQQYLDNDGNCDLEKTQQFAKLLYSMLYPEVRLTIQESIHQAE</sequence>
<protein>
    <recommendedName>
        <fullName evidence="6 14">Glycerol-3-phosphate acyltransferase</fullName>
        <shortName evidence="14">GPAT</shortName>
        <ecNumber evidence="5 14">2.3.1.15</ecNumber>
    </recommendedName>
</protein>
<keyword evidence="14" id="KW-0444">Lipid biosynthesis</keyword>
<dbReference type="AlphaFoldDB" id="A0A2N7FQE6"/>
<evidence type="ECO:0000313" key="17">
    <source>
        <dbReference type="Proteomes" id="UP000235330"/>
    </source>
</evidence>
<keyword evidence="10 14" id="KW-0594">Phospholipid biosynthesis</keyword>
<reference evidence="17" key="1">
    <citation type="submission" date="2016-07" db="EMBL/GenBank/DDBJ databases">
        <title>Nontailed viruses are major unrecognized killers of bacteria in the ocean.</title>
        <authorList>
            <person name="Kauffman K."/>
            <person name="Hussain F."/>
            <person name="Yang J."/>
            <person name="Arevalo P."/>
            <person name="Brown J."/>
            <person name="Cutler M."/>
            <person name="Kelly L."/>
            <person name="Polz M.F."/>
        </authorList>
    </citation>
    <scope>NUCLEOTIDE SEQUENCE [LARGE SCALE GENOMIC DNA]</scope>
    <source>
        <strain evidence="17">10N.261.55.E11</strain>
    </source>
</reference>
<accession>A0A2N7FQE6</accession>
<proteinExistence type="inferred from homology"/>
<keyword evidence="11 14" id="KW-1208">Phospholipid metabolism</keyword>
<keyword evidence="8 14" id="KW-0808">Transferase</keyword>
<keyword evidence="9 14" id="KW-0472">Membrane</keyword>